<dbReference type="Gene3D" id="3.90.770.10">
    <property type="entry name" value="3-hydroxy-3-methylglutaryl-coenzyme A Reductase, Chain A, domain 2"/>
    <property type="match status" value="1"/>
</dbReference>
<feature type="transmembrane region" description="Helical" evidence="20">
    <location>
        <begin position="206"/>
        <end position="224"/>
    </location>
</feature>
<dbReference type="FunFam" id="1.10.3270.10:FF:000001">
    <property type="entry name" value="3-hydroxy-3-methylglutaryl coenzyme A reductase"/>
    <property type="match status" value="1"/>
</dbReference>
<comment type="similarity">
    <text evidence="4 20">Belongs to the HMG-CoA reductase family.</text>
</comment>
<dbReference type="InterPro" id="IPR004554">
    <property type="entry name" value="HMG_CoA_Rdtase_eu_arc"/>
</dbReference>
<evidence type="ECO:0000313" key="23">
    <source>
        <dbReference type="Ensembl" id="ENSMMOP00000001847.1"/>
    </source>
</evidence>
<dbReference type="Pfam" id="PF12349">
    <property type="entry name" value="Sterol-sensing"/>
    <property type="match status" value="1"/>
</dbReference>
<feature type="domain" description="SSD" evidence="22">
    <location>
        <begin position="61"/>
        <end position="222"/>
    </location>
</feature>
<dbReference type="NCBIfam" id="TIGR00920">
    <property type="entry name" value="2A060605"/>
    <property type="match status" value="1"/>
</dbReference>
<dbReference type="InterPro" id="IPR023076">
    <property type="entry name" value="HMG_CoA_Rdtase_CS"/>
</dbReference>
<dbReference type="AlphaFoldDB" id="A0A3Q3VTC6"/>
<organism evidence="23 24">
    <name type="scientific">Mola mola</name>
    <name type="common">Ocean sunfish</name>
    <name type="synonym">Tetraodon mola</name>
    <dbReference type="NCBI Taxonomy" id="94237"/>
    <lineage>
        <taxon>Eukaryota</taxon>
        <taxon>Metazoa</taxon>
        <taxon>Chordata</taxon>
        <taxon>Craniata</taxon>
        <taxon>Vertebrata</taxon>
        <taxon>Euteleostomi</taxon>
        <taxon>Actinopterygii</taxon>
        <taxon>Neopterygii</taxon>
        <taxon>Teleostei</taxon>
        <taxon>Neoteleostei</taxon>
        <taxon>Acanthomorphata</taxon>
        <taxon>Eupercaria</taxon>
        <taxon>Tetraodontiformes</taxon>
        <taxon>Molidae</taxon>
        <taxon>Mola</taxon>
    </lineage>
</organism>
<protein>
    <recommendedName>
        <fullName evidence="20">3-hydroxy-3-methylglutaryl coenzyme A reductase</fullName>
        <shortName evidence="20">HMG-CoA reductase</shortName>
        <ecNumber evidence="20">1.1.1.34</ecNumber>
    </recommendedName>
</protein>
<evidence type="ECO:0000256" key="11">
    <source>
        <dbReference type="ARBA" id="ARBA00022989"/>
    </source>
</evidence>
<dbReference type="PROSITE" id="PS50156">
    <property type="entry name" value="SSD"/>
    <property type="match status" value="1"/>
</dbReference>
<evidence type="ECO:0000256" key="10">
    <source>
        <dbReference type="ARBA" id="ARBA00022955"/>
    </source>
</evidence>
<keyword evidence="7" id="KW-0152">Cholesterol biosynthesis</keyword>
<keyword evidence="5" id="KW-0153">Cholesterol metabolism</keyword>
<evidence type="ECO:0000256" key="4">
    <source>
        <dbReference type="ARBA" id="ARBA00007661"/>
    </source>
</evidence>
<dbReference type="PANTHER" id="PTHR10572">
    <property type="entry name" value="3-HYDROXY-3-METHYLGLUTARYL-COENZYME A REDUCTASE"/>
    <property type="match status" value="1"/>
</dbReference>
<keyword evidence="24" id="KW-1185">Reference proteome</keyword>
<evidence type="ECO:0000256" key="9">
    <source>
        <dbReference type="ARBA" id="ARBA00022857"/>
    </source>
</evidence>
<feature type="transmembrane region" description="Helical" evidence="20">
    <location>
        <begin position="164"/>
        <end position="186"/>
    </location>
</feature>
<evidence type="ECO:0000256" key="8">
    <source>
        <dbReference type="ARBA" id="ARBA00022824"/>
    </source>
</evidence>
<dbReference type="GO" id="GO:0004420">
    <property type="term" value="F:hydroxymethylglutaryl-CoA reductase (NADPH) activity"/>
    <property type="evidence" value="ECO:0007669"/>
    <property type="project" value="UniProtKB-EC"/>
</dbReference>
<evidence type="ECO:0000256" key="16">
    <source>
        <dbReference type="ARBA" id="ARBA00023166"/>
    </source>
</evidence>
<evidence type="ECO:0000256" key="12">
    <source>
        <dbReference type="ARBA" id="ARBA00023002"/>
    </source>
</evidence>
<comment type="catalytic activity">
    <reaction evidence="19">
        <text>(R)-mevalonate + 2 NADP(+) + CoA = (3S)-3-hydroxy-3-methylglutaryl-CoA + 2 NADPH + 2 H(+)</text>
        <dbReference type="Rhea" id="RHEA:15989"/>
        <dbReference type="ChEBI" id="CHEBI:15378"/>
        <dbReference type="ChEBI" id="CHEBI:36464"/>
        <dbReference type="ChEBI" id="CHEBI:43074"/>
        <dbReference type="ChEBI" id="CHEBI:57287"/>
        <dbReference type="ChEBI" id="CHEBI:57783"/>
        <dbReference type="ChEBI" id="CHEBI:58349"/>
        <dbReference type="EC" id="1.1.1.34"/>
    </reaction>
    <physiologicalReaction direction="right-to-left" evidence="19">
        <dbReference type="Rhea" id="RHEA:15991"/>
    </physiologicalReaction>
</comment>
<dbReference type="PROSITE" id="PS00066">
    <property type="entry name" value="HMG_COA_REDUCTASE_1"/>
    <property type="match status" value="1"/>
</dbReference>
<keyword evidence="6 20" id="KW-0812">Transmembrane</keyword>
<dbReference type="InterPro" id="IPR053958">
    <property type="entry name" value="HMGCR/SNAP/NPC1-like_SSD"/>
</dbReference>
<evidence type="ECO:0000256" key="14">
    <source>
        <dbReference type="ARBA" id="ARBA00023136"/>
    </source>
</evidence>
<dbReference type="Gene3D" id="1.10.3270.10">
    <property type="entry name" value="HMGR, N-terminal domain"/>
    <property type="match status" value="1"/>
</dbReference>
<reference evidence="23" key="2">
    <citation type="submission" date="2025-09" db="UniProtKB">
        <authorList>
            <consortium name="Ensembl"/>
        </authorList>
    </citation>
    <scope>IDENTIFICATION</scope>
</reference>
<dbReference type="UniPathway" id="UPA00058">
    <property type="reaction ID" value="UER00103"/>
</dbReference>
<evidence type="ECO:0000256" key="17">
    <source>
        <dbReference type="ARBA" id="ARBA00023180"/>
    </source>
</evidence>
<dbReference type="InterPro" id="IPR004816">
    <property type="entry name" value="HMG_CoA_Rdtase_metazoan"/>
</dbReference>
<dbReference type="Ensembl" id="ENSMMOT00000001881.1">
    <property type="protein sequence ID" value="ENSMMOP00000001847.1"/>
    <property type="gene ID" value="ENSMMOG00000001545.1"/>
</dbReference>
<dbReference type="GO" id="GO:0015936">
    <property type="term" value="P:coenzyme A metabolic process"/>
    <property type="evidence" value="ECO:0007669"/>
    <property type="project" value="InterPro"/>
</dbReference>
<dbReference type="InterPro" id="IPR000731">
    <property type="entry name" value="SSD"/>
</dbReference>
<sequence>MLTRLFCMHGLLVASHPWEVIVGTVTLTICMMSMNMFTGNDQICGWNFDCPKTEEQILSSDIIIQTITRCIAIVYIYVQFQNLRQLGSKYILGIAGLFTIFSSFVFSTVVIHFLDKELTGLNEALPFFLLLIDLSKACALANIPEYYAVLPLFQDEVRDNIARGMAVLGPTFTLDALVECLVIGVGTMSGVRQLEIMCCFGCMSVLANYFVFMTFFPACVSLVLELSRESQEGHPIWQLSHFSRVMEQEEDNKPNPVTQRVKMIMSLGLVMVHAHSRWIAEPLSINTTMEIPQVGIELDHLSPRRIEPETPLWHFYLTRMITMDIEQVICLALALLLAIKYIFFEQVEMESTLSLKNPITMSAPRRLNETCCRKDPNHHCIKVLSESLDEVIRPLSTPASEPQSNSFFLLAEEEEESKPKPDEPSLPPKPRGLDECVAIFNNSELGPRFLSDAEVMLLVNSKHIPAYKLEAMMERPERGVAIRRQMISANLPSPTALSSLPYTDYDYSKVMGACCENVIGYMPVPVGVAGPLHLDGKQFQVPLATTEGCLVASTNRGCRAIALGGGASSRILGDSMTRGPVVRLPSACQAAEVKAWLESTEGFQAIKHTFDNTSRFARLQKLLVGLAGRNLYIRFHSKTGDAMGMNMISKGTEQALCRLQQQFPDLQVVAVSGNYCTDKKPAAINWIEGRGKSAVCEATIPAKVVQEVLKTTTEALVEVNISKNLVGSAMAGSIGGYNAHAANLVAAIYIACGQDPAQSVGSSNCITLMEASGPTREDLYISCTMPSIELGTVGGGTNLPPQQACLQMLGVQGASQDCPGENARQLARVVCATVLAGELSLMAALAAGHLVKSHMTHNRSKVNLQETPGSCTKKAS</sequence>
<keyword evidence="17" id="KW-0325">Glycoprotein</keyword>
<evidence type="ECO:0000256" key="6">
    <source>
        <dbReference type="ARBA" id="ARBA00022692"/>
    </source>
</evidence>
<feature type="compositionally biased region" description="Polar residues" evidence="21">
    <location>
        <begin position="861"/>
        <end position="870"/>
    </location>
</feature>
<proteinExistence type="inferred from homology"/>
<dbReference type="InterPro" id="IPR002202">
    <property type="entry name" value="HMG_CoA_Rdtase"/>
</dbReference>
<feature type="region of interest" description="Disordered" evidence="21">
    <location>
        <begin position="856"/>
        <end position="876"/>
    </location>
</feature>
<feature type="transmembrane region" description="Helical" evidence="20">
    <location>
        <begin position="90"/>
        <end position="113"/>
    </location>
</feature>
<dbReference type="InterPro" id="IPR023282">
    <property type="entry name" value="HMG_CoA_Rdtase_N"/>
</dbReference>
<evidence type="ECO:0000256" key="19">
    <source>
        <dbReference type="ARBA" id="ARBA00049909"/>
    </source>
</evidence>
<evidence type="ECO:0000256" key="15">
    <source>
        <dbReference type="ARBA" id="ARBA00023140"/>
    </source>
</evidence>
<evidence type="ECO:0000256" key="1">
    <source>
        <dbReference type="ARBA" id="ARBA00004477"/>
    </source>
</evidence>
<evidence type="ECO:0000256" key="5">
    <source>
        <dbReference type="ARBA" id="ARBA00022548"/>
    </source>
</evidence>
<evidence type="ECO:0000256" key="18">
    <source>
        <dbReference type="ARBA" id="ARBA00023221"/>
    </source>
</evidence>
<evidence type="ECO:0000256" key="7">
    <source>
        <dbReference type="ARBA" id="ARBA00022778"/>
    </source>
</evidence>
<dbReference type="FunFam" id="3.30.70.420:FF:000001">
    <property type="entry name" value="3-hydroxy-3-methylglutaryl coenzyme A reductase"/>
    <property type="match status" value="1"/>
</dbReference>
<dbReference type="EC" id="1.1.1.34" evidence="20"/>
<dbReference type="SUPFAM" id="SSF55035">
    <property type="entry name" value="NAD-binding domain of HMG-CoA reductase"/>
    <property type="match status" value="1"/>
</dbReference>
<dbReference type="Proteomes" id="UP000261620">
    <property type="component" value="Unplaced"/>
</dbReference>
<keyword evidence="18" id="KW-0753">Steroid metabolism</keyword>
<dbReference type="PRINTS" id="PR00071">
    <property type="entry name" value="HMGCOARDTASE"/>
</dbReference>
<dbReference type="GO" id="GO:0006695">
    <property type="term" value="P:cholesterol biosynthetic process"/>
    <property type="evidence" value="ECO:0007669"/>
    <property type="project" value="UniProtKB-KW"/>
</dbReference>
<comment type="subcellular location">
    <subcellularLocation>
        <location evidence="1 20">Endoplasmic reticulum membrane</location>
        <topology evidence="1 20">Multi-pass membrane protein</topology>
    </subcellularLocation>
    <subcellularLocation>
        <location evidence="2">Peroxisome membrane</location>
        <topology evidence="2">Multi-pass membrane protein</topology>
    </subcellularLocation>
</comment>
<keyword evidence="13" id="KW-0756">Sterol biosynthesis</keyword>
<dbReference type="InterPro" id="IPR009029">
    <property type="entry name" value="HMG_CoA_Rdtase_sub-bd_dom_sf"/>
</dbReference>
<dbReference type="InterPro" id="IPR023074">
    <property type="entry name" value="HMG_CoA_Rdtase_cat_sf"/>
</dbReference>
<evidence type="ECO:0000256" key="20">
    <source>
        <dbReference type="RuleBase" id="RU361219"/>
    </source>
</evidence>
<keyword evidence="14 20" id="KW-0472">Membrane</keyword>
<dbReference type="OMA" id="DCHIAMD"/>
<evidence type="ECO:0000256" key="21">
    <source>
        <dbReference type="SAM" id="MobiDB-lite"/>
    </source>
</evidence>
<evidence type="ECO:0000256" key="2">
    <source>
        <dbReference type="ARBA" id="ARBA00004585"/>
    </source>
</evidence>
<dbReference type="STRING" id="94237.ENSMMOP00000001847"/>
<dbReference type="GO" id="GO:0008299">
    <property type="term" value="P:isoprenoid biosynthetic process"/>
    <property type="evidence" value="ECO:0007669"/>
    <property type="project" value="InterPro"/>
</dbReference>
<accession>A0A3Q3VTC6</accession>
<keyword evidence="11 20" id="KW-1133">Transmembrane helix</keyword>
<evidence type="ECO:0000313" key="24">
    <source>
        <dbReference type="Proteomes" id="UP000261620"/>
    </source>
</evidence>
<dbReference type="CDD" id="cd00643">
    <property type="entry name" value="HMG-CoA_reductase_classI"/>
    <property type="match status" value="1"/>
</dbReference>
<dbReference type="PROSITE" id="PS00318">
    <property type="entry name" value="HMG_COA_REDUCTASE_2"/>
    <property type="match status" value="1"/>
</dbReference>
<keyword evidence="15" id="KW-0576">Peroxisome</keyword>
<keyword evidence="10" id="KW-0444">Lipid biosynthesis</keyword>
<evidence type="ECO:0000256" key="13">
    <source>
        <dbReference type="ARBA" id="ARBA00023011"/>
    </source>
</evidence>
<dbReference type="GO" id="GO:0005778">
    <property type="term" value="C:peroxisomal membrane"/>
    <property type="evidence" value="ECO:0007669"/>
    <property type="project" value="UniProtKB-SubCell"/>
</dbReference>
<dbReference type="GO" id="GO:0050661">
    <property type="term" value="F:NADP binding"/>
    <property type="evidence" value="ECO:0007669"/>
    <property type="project" value="InterPro"/>
</dbReference>
<feature type="transmembrane region" description="Helical" evidence="20">
    <location>
        <begin position="57"/>
        <end position="78"/>
    </location>
</feature>
<dbReference type="NCBIfam" id="TIGR00533">
    <property type="entry name" value="HMG_CoA_R_NADP"/>
    <property type="match status" value="1"/>
</dbReference>
<evidence type="ECO:0000256" key="3">
    <source>
        <dbReference type="ARBA" id="ARBA00005084"/>
    </source>
</evidence>
<dbReference type="PROSITE" id="PS50065">
    <property type="entry name" value="HMG_COA_REDUCTASE_4"/>
    <property type="match status" value="1"/>
</dbReference>
<dbReference type="InterPro" id="IPR009023">
    <property type="entry name" value="HMG_CoA_Rdtase_NAD(P)-bd_sf"/>
</dbReference>
<keyword evidence="16" id="KW-1207">Sterol metabolism</keyword>
<dbReference type="PROSITE" id="PS01192">
    <property type="entry name" value="HMG_COA_REDUCTASE_3"/>
    <property type="match status" value="1"/>
</dbReference>
<dbReference type="GO" id="GO:0005789">
    <property type="term" value="C:endoplasmic reticulum membrane"/>
    <property type="evidence" value="ECO:0007669"/>
    <property type="project" value="UniProtKB-SubCell"/>
</dbReference>
<comment type="pathway">
    <text evidence="3 20">Metabolic intermediate biosynthesis; (R)-mevalonate biosynthesis; (R)-mevalonate from acetyl-CoA: step 3/3.</text>
</comment>
<dbReference type="SUPFAM" id="SSF56542">
    <property type="entry name" value="Substrate-binding domain of HMG-CoA reductase"/>
    <property type="match status" value="1"/>
</dbReference>
<keyword evidence="8 20" id="KW-0256">Endoplasmic reticulum</keyword>
<keyword evidence="10" id="KW-0443">Lipid metabolism</keyword>
<dbReference type="PANTHER" id="PTHR10572:SF24">
    <property type="entry name" value="3-HYDROXY-3-METHYLGLUTARYL-COENZYME A REDUCTASE"/>
    <property type="match status" value="1"/>
</dbReference>
<reference evidence="23" key="1">
    <citation type="submission" date="2025-08" db="UniProtKB">
        <authorList>
            <consortium name="Ensembl"/>
        </authorList>
    </citation>
    <scope>IDENTIFICATION</scope>
</reference>
<evidence type="ECO:0000259" key="22">
    <source>
        <dbReference type="PROSITE" id="PS50156"/>
    </source>
</evidence>
<keyword evidence="10" id="KW-0752">Steroid biosynthesis</keyword>
<dbReference type="FunFam" id="3.90.770.10:FF:000002">
    <property type="entry name" value="3-hydroxy-3-methylglutaryl coenzyme A reductase"/>
    <property type="match status" value="1"/>
</dbReference>
<dbReference type="Gene3D" id="3.30.70.420">
    <property type="entry name" value="Hydroxymethylglutaryl-CoA reductase, class I/II, NAD/NADP-binding domain"/>
    <property type="match status" value="1"/>
</dbReference>
<name>A0A3Q3VTC6_MOLML</name>
<keyword evidence="9 20" id="KW-0521">NADP</keyword>
<dbReference type="Pfam" id="PF00368">
    <property type="entry name" value="HMG-CoA_red"/>
    <property type="match status" value="1"/>
</dbReference>
<keyword evidence="12 20" id="KW-0560">Oxidoreductase</keyword>